<dbReference type="EMBL" id="BMMX01000001">
    <property type="protein sequence ID" value="GGK70255.1"/>
    <property type="molecule type" value="Genomic_DNA"/>
</dbReference>
<dbReference type="Gene3D" id="1.20.120.1760">
    <property type="match status" value="1"/>
</dbReference>
<dbReference type="AlphaFoldDB" id="A0A8J3BSF3"/>
<dbReference type="InterPro" id="IPR000462">
    <property type="entry name" value="CDP-OH_P_trans"/>
</dbReference>
<keyword evidence="1" id="KW-0812">Transmembrane</keyword>
<accession>A0A8J3BSF3</accession>
<proteinExistence type="predicted"/>
<evidence type="ECO:0000256" key="1">
    <source>
        <dbReference type="SAM" id="Phobius"/>
    </source>
</evidence>
<gene>
    <name evidence="2" type="ORF">GCM10012284_00120</name>
</gene>
<organism evidence="2 3">
    <name type="scientific">Mangrovihabitans endophyticus</name>
    <dbReference type="NCBI Taxonomy" id="1751298"/>
    <lineage>
        <taxon>Bacteria</taxon>
        <taxon>Bacillati</taxon>
        <taxon>Actinomycetota</taxon>
        <taxon>Actinomycetes</taxon>
        <taxon>Micromonosporales</taxon>
        <taxon>Micromonosporaceae</taxon>
        <taxon>Mangrovihabitans</taxon>
    </lineage>
</organism>
<evidence type="ECO:0000313" key="3">
    <source>
        <dbReference type="Proteomes" id="UP000656042"/>
    </source>
</evidence>
<dbReference type="GO" id="GO:0016020">
    <property type="term" value="C:membrane"/>
    <property type="evidence" value="ECO:0007669"/>
    <property type="project" value="InterPro"/>
</dbReference>
<feature type="transmembrane region" description="Helical" evidence="1">
    <location>
        <begin position="116"/>
        <end position="141"/>
    </location>
</feature>
<dbReference type="Pfam" id="PF01066">
    <property type="entry name" value="CDP-OH_P_transf"/>
    <property type="match status" value="1"/>
</dbReference>
<feature type="transmembrane region" description="Helical" evidence="1">
    <location>
        <begin position="169"/>
        <end position="189"/>
    </location>
</feature>
<keyword evidence="1" id="KW-0472">Membrane</keyword>
<evidence type="ECO:0008006" key="4">
    <source>
        <dbReference type="Google" id="ProtNLM"/>
    </source>
</evidence>
<name>A0A8J3BSF3_9ACTN</name>
<keyword evidence="1" id="KW-1133">Transmembrane helix</keyword>
<reference evidence="2" key="2">
    <citation type="submission" date="2020-09" db="EMBL/GenBank/DDBJ databases">
        <authorList>
            <person name="Sun Q."/>
            <person name="Zhou Y."/>
        </authorList>
    </citation>
    <scope>NUCLEOTIDE SEQUENCE</scope>
    <source>
        <strain evidence="2">CGMCC 4.7299</strain>
    </source>
</reference>
<sequence>MTWDEYAAAWSELHGGFDPAKASPVIRGWIRAAYAGGSLLARWGAGPTQVTVAGLLLCLAVPLVAWPGPGGLLAGGLLVLLASFADGLDGAVAVVTGRTSRIGFVYDSMADRLGEAAWLAAFWLAGAPGWLVVAGGAVSWLHEYVRARAAAAGMPDIGVVTVAERPTRVSVAAAGLVVGGAVGLIFSGTGASDRVVTVAAAAWLVLALAGLAQLVVVVRRRLR</sequence>
<evidence type="ECO:0000313" key="2">
    <source>
        <dbReference type="EMBL" id="GGK70255.1"/>
    </source>
</evidence>
<dbReference type="GO" id="GO:0016780">
    <property type="term" value="F:phosphotransferase activity, for other substituted phosphate groups"/>
    <property type="evidence" value="ECO:0007669"/>
    <property type="project" value="InterPro"/>
</dbReference>
<dbReference type="Proteomes" id="UP000656042">
    <property type="component" value="Unassembled WGS sequence"/>
</dbReference>
<comment type="caution">
    <text evidence="2">The sequence shown here is derived from an EMBL/GenBank/DDBJ whole genome shotgun (WGS) entry which is preliminary data.</text>
</comment>
<feature type="transmembrane region" description="Helical" evidence="1">
    <location>
        <begin position="48"/>
        <end position="66"/>
    </location>
</feature>
<dbReference type="InterPro" id="IPR043130">
    <property type="entry name" value="CDP-OH_PTrfase_TM_dom"/>
</dbReference>
<reference evidence="2" key="1">
    <citation type="journal article" date="2014" name="Int. J. Syst. Evol. Microbiol.">
        <title>Complete genome sequence of Corynebacterium casei LMG S-19264T (=DSM 44701T), isolated from a smear-ripened cheese.</title>
        <authorList>
            <consortium name="US DOE Joint Genome Institute (JGI-PGF)"/>
            <person name="Walter F."/>
            <person name="Albersmeier A."/>
            <person name="Kalinowski J."/>
            <person name="Ruckert C."/>
        </authorList>
    </citation>
    <scope>NUCLEOTIDE SEQUENCE</scope>
    <source>
        <strain evidence="2">CGMCC 4.7299</strain>
    </source>
</reference>
<dbReference type="GO" id="GO:0008654">
    <property type="term" value="P:phospholipid biosynthetic process"/>
    <property type="evidence" value="ECO:0007669"/>
    <property type="project" value="InterPro"/>
</dbReference>
<keyword evidence="3" id="KW-1185">Reference proteome</keyword>
<protein>
    <recommendedName>
        <fullName evidence="4">CDP-diacylglycerol--glycerol-3-phosphate 3-phosphatidyltransferase</fullName>
    </recommendedName>
</protein>
<feature type="transmembrane region" description="Helical" evidence="1">
    <location>
        <begin position="195"/>
        <end position="218"/>
    </location>
</feature>
<dbReference type="RefSeq" id="WP_189076941.1">
    <property type="nucleotide sequence ID" value="NZ_BMMX01000001.1"/>
</dbReference>